<dbReference type="EMBL" id="HG793125">
    <property type="protein sequence ID" value="CDK24459.1"/>
    <property type="molecule type" value="Genomic_DNA"/>
</dbReference>
<sequence>MASKDLGKLLRSSKFAQLVPSKGRLLEDTQKAHPTHQIIEAPPSSFHRRNFGLKYNLPEKLKSRYIVVESVDNEDGLPEFENLSGFYWKKLRFQEMNIPISSAGGKNPLFFDKTLHPLDPNDALGIVQTNEISKLLNILPGTPEKKFAQVQNKLSTLRRPFFKWLAKAHPDKVANQDLLNEVIEFLKLHPQLLEVPELPLRKYATDPAKGSLRLAGTGGLSYKLKGRLTNSPDGIQTAKAVPGRFLEASSIYRPMAVGGFVGNASSRAHGAAYAKTADMDPARHIRETKLALNVTRATFDRANRNKLTLEVDPLKASSTTSTFHPFGKSTGPKSDSEANSIVSIMSLLQTARPKKDSPQDK</sequence>
<name>W6MFC1_9ASCO</name>
<dbReference type="Proteomes" id="UP000019384">
    <property type="component" value="Unassembled WGS sequence"/>
</dbReference>
<keyword evidence="3" id="KW-1185">Reference proteome</keyword>
<feature type="compositionally biased region" description="Polar residues" evidence="1">
    <location>
        <begin position="331"/>
        <end position="340"/>
    </location>
</feature>
<dbReference type="GO" id="GO:0003735">
    <property type="term" value="F:structural constituent of ribosome"/>
    <property type="evidence" value="ECO:0007669"/>
    <property type="project" value="TreeGrafter"/>
</dbReference>
<dbReference type="RefSeq" id="XP_022456476.1">
    <property type="nucleotide sequence ID" value="XM_022604960.1"/>
</dbReference>
<dbReference type="GeneID" id="34517864"/>
<evidence type="ECO:0000256" key="1">
    <source>
        <dbReference type="SAM" id="MobiDB-lite"/>
    </source>
</evidence>
<dbReference type="PANTHER" id="PTHR28058:SF1">
    <property type="entry name" value="SMALL RIBOSOMAL SUBUNIT PROTEIN BS1M"/>
    <property type="match status" value="1"/>
</dbReference>
<dbReference type="Pfam" id="PF11709">
    <property type="entry name" value="Mit_ribos_Mrp51"/>
    <property type="match status" value="2"/>
</dbReference>
<dbReference type="STRING" id="1382522.W6MFC1"/>
<protein>
    <submittedName>
        <fullName evidence="2">Uncharacterized protein</fullName>
    </submittedName>
</protein>
<reference evidence="2" key="1">
    <citation type="submission" date="2013-12" db="EMBL/GenBank/DDBJ databases">
        <authorList>
            <person name="Genoscope - CEA"/>
        </authorList>
    </citation>
    <scope>NUCLEOTIDE SEQUENCE</scope>
    <source>
        <strain evidence="2">CBS 1993</strain>
    </source>
</reference>
<dbReference type="HOGENOM" id="CLU_063080_0_0_1"/>
<proteinExistence type="predicted"/>
<accession>W6MFC1</accession>
<dbReference type="GO" id="GO:0070124">
    <property type="term" value="P:mitochondrial translational initiation"/>
    <property type="evidence" value="ECO:0007669"/>
    <property type="project" value="TreeGrafter"/>
</dbReference>
<dbReference type="OrthoDB" id="2735536at2759"/>
<evidence type="ECO:0000313" key="3">
    <source>
        <dbReference type="Proteomes" id="UP000019384"/>
    </source>
</evidence>
<dbReference type="GO" id="GO:0005763">
    <property type="term" value="C:mitochondrial small ribosomal subunit"/>
    <property type="evidence" value="ECO:0007669"/>
    <property type="project" value="TreeGrafter"/>
</dbReference>
<dbReference type="AlphaFoldDB" id="W6MFC1"/>
<gene>
    <name evidence="2" type="ORF">KUCA_T00000422001</name>
</gene>
<dbReference type="PANTHER" id="PTHR28058">
    <property type="entry name" value="37S RIBOSOMAL PROTEIN MRP51, MITOCHONDRIAL"/>
    <property type="match status" value="1"/>
</dbReference>
<dbReference type="InterPro" id="IPR016712">
    <property type="entry name" value="Rbsml_bS1m-like"/>
</dbReference>
<feature type="region of interest" description="Disordered" evidence="1">
    <location>
        <begin position="318"/>
        <end position="340"/>
    </location>
</feature>
<reference evidence="2" key="2">
    <citation type="submission" date="2014-02" db="EMBL/GenBank/DDBJ databases">
        <title>Complete DNA sequence of /Kuraishia capsulata/ illustrates novel genomic features among budding yeasts (/Saccharomycotina/).</title>
        <authorList>
            <person name="Morales L."/>
            <person name="Noel B."/>
            <person name="Porcel B."/>
            <person name="Marcet-Houben M."/>
            <person name="Hullo M-F."/>
            <person name="Sacerdot C."/>
            <person name="Tekaia F."/>
            <person name="Leh-Louis V."/>
            <person name="Despons L."/>
            <person name="Khanna V."/>
            <person name="Aury J-M."/>
            <person name="Barbe V."/>
            <person name="Couloux A."/>
            <person name="Labadie K."/>
            <person name="Pelletier E."/>
            <person name="Souciet J-L."/>
            <person name="Boekhout T."/>
            <person name="Gabaldon T."/>
            <person name="Wincker P."/>
            <person name="Dujon B."/>
        </authorList>
    </citation>
    <scope>NUCLEOTIDE SEQUENCE</scope>
    <source>
        <strain evidence="2">CBS 1993</strain>
    </source>
</reference>
<evidence type="ECO:0000313" key="2">
    <source>
        <dbReference type="EMBL" id="CDK24459.1"/>
    </source>
</evidence>
<organism evidence="2 3">
    <name type="scientific">Kuraishia capsulata CBS 1993</name>
    <dbReference type="NCBI Taxonomy" id="1382522"/>
    <lineage>
        <taxon>Eukaryota</taxon>
        <taxon>Fungi</taxon>
        <taxon>Dikarya</taxon>
        <taxon>Ascomycota</taxon>
        <taxon>Saccharomycotina</taxon>
        <taxon>Pichiomycetes</taxon>
        <taxon>Pichiales</taxon>
        <taxon>Pichiaceae</taxon>
        <taxon>Kuraishia</taxon>
    </lineage>
</organism>